<feature type="signal peptide" evidence="4">
    <location>
        <begin position="1"/>
        <end position="23"/>
    </location>
</feature>
<feature type="compositionally biased region" description="Low complexity" evidence="2">
    <location>
        <begin position="41"/>
        <end position="53"/>
    </location>
</feature>
<dbReference type="InterPro" id="IPR042229">
    <property type="entry name" value="Listeria/Bacterioides_rpt_sf"/>
</dbReference>
<dbReference type="SUPFAM" id="SSF49373">
    <property type="entry name" value="Invasin/intimin cell-adhesion fragments"/>
    <property type="match status" value="1"/>
</dbReference>
<comment type="caution">
    <text evidence="6">The sequence shown here is derived from an EMBL/GenBank/DDBJ whole genome shotgun (WGS) entry which is preliminary data.</text>
</comment>
<keyword evidence="7" id="KW-1185">Reference proteome</keyword>
<feature type="chain" id="PRO_5038472781" description="BIG2 domain-containing protein" evidence="4">
    <location>
        <begin position="24"/>
        <end position="2358"/>
    </location>
</feature>
<feature type="compositionally biased region" description="Basic and acidic residues" evidence="2">
    <location>
        <begin position="222"/>
        <end position="236"/>
    </location>
</feature>
<evidence type="ECO:0000259" key="5">
    <source>
        <dbReference type="SMART" id="SM00635"/>
    </source>
</evidence>
<keyword evidence="3" id="KW-0812">Transmembrane</keyword>
<dbReference type="InterPro" id="IPR013378">
    <property type="entry name" value="InlB-like_B-rpt"/>
</dbReference>
<evidence type="ECO:0000313" key="6">
    <source>
        <dbReference type="EMBL" id="TDA20686.1"/>
    </source>
</evidence>
<evidence type="ECO:0000256" key="3">
    <source>
        <dbReference type="SAM" id="Phobius"/>
    </source>
</evidence>
<feature type="compositionally biased region" description="Polar residues" evidence="2">
    <location>
        <begin position="92"/>
        <end position="109"/>
    </location>
</feature>
<protein>
    <recommendedName>
        <fullName evidence="5">BIG2 domain-containing protein</fullName>
    </recommendedName>
</protein>
<feature type="compositionally biased region" description="Low complexity" evidence="2">
    <location>
        <begin position="73"/>
        <end position="91"/>
    </location>
</feature>
<feature type="transmembrane region" description="Helical" evidence="3">
    <location>
        <begin position="2311"/>
        <end position="2327"/>
    </location>
</feature>
<proteinExistence type="predicted"/>
<feature type="domain" description="BIG2" evidence="5">
    <location>
        <begin position="477"/>
        <end position="552"/>
    </location>
</feature>
<feature type="region of interest" description="Disordered" evidence="2">
    <location>
        <begin position="41"/>
        <end position="121"/>
    </location>
</feature>
<keyword evidence="3" id="KW-1133">Transmembrane helix</keyword>
<dbReference type="SMART" id="SM00635">
    <property type="entry name" value="BID_2"/>
    <property type="match status" value="1"/>
</dbReference>
<feature type="compositionally biased region" description="Gly residues" evidence="2">
    <location>
        <begin position="2238"/>
        <end position="2248"/>
    </location>
</feature>
<organism evidence="6 7">
    <name type="scientific">Extibacter muris</name>
    <dbReference type="NCBI Taxonomy" id="1796622"/>
    <lineage>
        <taxon>Bacteria</taxon>
        <taxon>Bacillati</taxon>
        <taxon>Bacillota</taxon>
        <taxon>Clostridia</taxon>
        <taxon>Lachnospirales</taxon>
        <taxon>Lachnospiraceae</taxon>
        <taxon>Extibacter</taxon>
    </lineage>
</organism>
<evidence type="ECO:0000256" key="2">
    <source>
        <dbReference type="SAM" id="MobiDB-lite"/>
    </source>
</evidence>
<dbReference type="Pfam" id="PF02368">
    <property type="entry name" value="Big_2"/>
    <property type="match status" value="1"/>
</dbReference>
<sequence length="2358" mass="260085">MKKFKRWLALILAVVLVGSNALYSMSSALKANEIDAAQEASAQAVSSPAPQEPESNNEGVDVSVVDQGGTTTAQEPVHQPVQQEPAQQPGQSTEPSASVTSPEENSVEQPQEETPEEAKYDVVIRKPEADGGVVKVWTTGDKKTVSYDGNNIYKEEVAEDTTYNFEITANDGYEVEKVTDKNRTVINPVNVNGNVYTYTLASIAEDKEVSILYKKAEESSKPSDIDNAKTVGKEGAAEEAAAARPAKTVSETVDGTVITVEAPEGVLEEGWILSAQPVSKKSVEAAIENALEEEKEISGMKAFDITILDRDGKEIQPDGSVSVTFSNVGVKGEVLEVYHVNDAKKKAELVGLAVGNYAVGCETEHFSIYTIVGTDWIYAGEPSQAYEMYVGDEITLKSTGNEQWYYDVDNNEWEVSDAVSDKIKLSKEKEYSVLLKALKSSDSAIKITHKYDYKYDASQDWRTFEESFYIKINDRQTVSTVTVTGESQVLTPMDDPLQLTATTDPTGKEVTWASSNPKVAKVSQDGKVTALNIGSADITASAGNVASDPYKVSVTQPYTLTFNENGGTGSVPEAIKTTAGSHITLPDYKGKNGTKVFVGWSTDSQATGEGPDHYTSPVYDVGSSYMMPAKNVTLYAVWAAQNLEADFFIRKDGTIPTEPQEHAAAEYTGAINIKNAVKIGAFYTNSTPPGVVERLNKVPTDSQIKKVYPKYDPNTQYVLWYAIKHQDNWHVDGVLLDKDKVNLSYNANAPAGWTDMPDGEQYVKDSFATVSTKEPVREGYRFDSWNTNADGSGTTYTGGSQFKISVDTTLYAQWLPKGDTRYIIEYYLQNDDGSYPDKATTADDRQGTTGATVNSGNRGFEGYAYDKDNKSNITEGEVKADGSLVLKRYYKKQFTITYDPGDHGDFEAQVYDKQYFGDATPEFDGEPKAEGGYTFKGWSPEVKDKISGNITYTAEWIANKAKVSVWFYKVQDNSPAYVITNTGELSTDGSQNKYSKDIDSDNKEGYSTEQIRAYAEEAYGITEEVDRFQTFEIQVLHTSNGKWEAIDSLDTYAIQEGDDIRYHVMPEAANKLTYVAGDHSSGEPYVDGHYYMGESADVKTFNATGLVADTGYRFDHWENEAGDIVSGTYKMGAKDATLTAVCVKDEQSTHKLKYTVEYYKDGVLVSDDTREIERGVWINDDVIPVLEGDIDTSDTRYPGYHFTGTDPKEIGEAVKAGTTIRVYYKANTDTAYTVERYYEKNGSYSEFSDESISDDTTKGTTGQLVDTLAFRNPGKEGYVYDADAPGNIKAGVVLGDGSLVLKVYFKQQFSVTYKSGEHGTFDAMTFSGLDYNVDTPSFTPQGEAGYEFTGWSPAYSDKVTSSVEYVAQWRARNDTRYIVEYYYQNEGAYPETTKMHREGYGTTGDIAELIDSDMQTSRDGYVYDSTNPNNVTEGTISGDGSLVLKVYFKQQFYVMYKPGTQGTFQEKTFEDLDYGVDTPAFDGETTGNPGYTFDGWGEAADKVTQSVQYVAQWKANTNTAYRVEHYQEQLDGAYTLFESEDTQAGTTDEIATAIAKTYTGFYYNPEVTGTIASGTIAGDGSLVLKLFYTRVERTVTYFVDGEQYGEIENYKYGESINPMREEPVMEGYSFSGWDRTLPEVMGTEALEVKGTFEIQNYNVTYVLDGVQYGDVETHEYNSDVTVRPAPEVPAGYHFSGWSIPETFEMPARDVEITGRTIANDDTKYRVEHYKENVDGTFTLAEGRDETGTTGVTVTEGAKEYEGFSYDPAAGEAPLKSGTIAGDGSLTLRLYYTRNSYDVTYKVDGAAYEGAESYRYGEQVSIKAEPVKDGYTFSGWSIPETFEMPARDVEITGTFTANGDTKYTVEHYLEGLDGKYTAGQTEDLTGETDTLATANPKTFTGFTYDKESEKNVTEGTVTGDGKLVLKLYYTRDEHTVTYLVDGEQYGEIESYKYGQDIDPLRDRPEKEGYTFKGWNGTLPEQMGSEDIVISGTFAINSYNVTYLIDGEPYGASESHEYNSNVTLRDQPVKEGYTFSGWQHPDNFMMPAKDVVINGSFRINSYRYTVNYFYDNNLADDETVNDSAQFDSTVKADAPDTKERDGKNYMLADRSMAYETIISTNEDMNVINVYYVLDNNGPGGTPDGIPDTEEYGIVYNANAQNATGDTVDDAIYPVDYQVILKENGFSNNGYVFDGWSNDADSQNVYEPGGWIRMAEGGLVMNARWSAAPVTPGGTTPDGTNPGGTTPGGDGTTTPANAGPITPATVIQTITEPIAAFAQNVGDAIGANVQQLVQSDDEGVPLANRASKDHNCCILHFLLLLLALLVEIGYTRSMKKRQERIFELREEFAMADKEIDKDEAA</sequence>
<evidence type="ECO:0000256" key="1">
    <source>
        <dbReference type="ARBA" id="ARBA00004196"/>
    </source>
</evidence>
<comment type="subcellular location">
    <subcellularLocation>
        <location evidence="1">Cell envelope</location>
    </subcellularLocation>
</comment>
<dbReference type="InterPro" id="IPR044060">
    <property type="entry name" value="Bacterial_rp_domain"/>
</dbReference>
<dbReference type="Gene3D" id="2.60.40.4270">
    <property type="entry name" value="Listeria-Bacteroides repeat domain"/>
    <property type="match status" value="5"/>
</dbReference>
<dbReference type="InterPro" id="IPR003343">
    <property type="entry name" value="Big_2"/>
</dbReference>
<name>A0A4R4FDG7_9FIRM</name>
<dbReference type="RefSeq" id="WP_132279814.1">
    <property type="nucleotide sequence ID" value="NZ_JAOBST010000063.1"/>
</dbReference>
<dbReference type="EMBL" id="SMMX01000016">
    <property type="protein sequence ID" value="TDA20686.1"/>
    <property type="molecule type" value="Genomic_DNA"/>
</dbReference>
<dbReference type="InterPro" id="IPR008964">
    <property type="entry name" value="Invasin/intimin_cell_adhesion"/>
</dbReference>
<feature type="region of interest" description="Disordered" evidence="2">
    <location>
        <begin position="2224"/>
        <end position="2253"/>
    </location>
</feature>
<dbReference type="Pfam" id="PF18998">
    <property type="entry name" value="Flg_new_2"/>
    <property type="match status" value="1"/>
</dbReference>
<dbReference type="Proteomes" id="UP000295710">
    <property type="component" value="Unassembled WGS sequence"/>
</dbReference>
<feature type="compositionally biased region" description="Low complexity" evidence="2">
    <location>
        <begin position="2228"/>
        <end position="2237"/>
    </location>
</feature>
<dbReference type="Gene3D" id="2.60.40.1080">
    <property type="match status" value="1"/>
</dbReference>
<feature type="region of interest" description="Disordered" evidence="2">
    <location>
        <begin position="222"/>
        <end position="248"/>
    </location>
</feature>
<evidence type="ECO:0000313" key="7">
    <source>
        <dbReference type="Proteomes" id="UP000295710"/>
    </source>
</evidence>
<keyword evidence="3" id="KW-0472">Membrane</keyword>
<evidence type="ECO:0000256" key="4">
    <source>
        <dbReference type="SAM" id="SignalP"/>
    </source>
</evidence>
<reference evidence="6 7" key="1">
    <citation type="journal article" date="2016" name="Nat. Microbiol.">
        <title>The Mouse Intestinal Bacterial Collection (miBC) provides host-specific insight into cultured diversity and functional potential of the gut microbiota.</title>
        <authorList>
            <person name="Lagkouvardos I."/>
            <person name="Pukall R."/>
            <person name="Abt B."/>
            <person name="Foesel B.U."/>
            <person name="Meier-Kolthoff J.P."/>
            <person name="Kumar N."/>
            <person name="Bresciani A."/>
            <person name="Martinez I."/>
            <person name="Just S."/>
            <person name="Ziegler C."/>
            <person name="Brugiroux S."/>
            <person name="Garzetti D."/>
            <person name="Wenning M."/>
            <person name="Bui T.P."/>
            <person name="Wang J."/>
            <person name="Hugenholtz F."/>
            <person name="Plugge C.M."/>
            <person name="Peterson D.A."/>
            <person name="Hornef M.W."/>
            <person name="Baines J.F."/>
            <person name="Smidt H."/>
            <person name="Walter J."/>
            <person name="Kristiansen K."/>
            <person name="Nielsen H.B."/>
            <person name="Haller D."/>
            <person name="Overmann J."/>
            <person name="Stecher B."/>
            <person name="Clavel T."/>
        </authorList>
    </citation>
    <scope>NUCLEOTIDE SEQUENCE [LARGE SCALE GENOMIC DNA]</scope>
    <source>
        <strain evidence="6 7">DSM 28560</strain>
    </source>
</reference>
<gene>
    <name evidence="6" type="ORF">E1963_15345</name>
</gene>
<accession>A0A4R4FDG7</accession>
<dbReference type="Pfam" id="PF09479">
    <property type="entry name" value="Flg_new"/>
    <property type="match status" value="8"/>
</dbReference>
<keyword evidence="4" id="KW-0732">Signal</keyword>
<dbReference type="GO" id="GO:0030313">
    <property type="term" value="C:cell envelope"/>
    <property type="evidence" value="ECO:0007669"/>
    <property type="project" value="UniProtKB-SubCell"/>
</dbReference>